<feature type="transmembrane region" description="Helical" evidence="1">
    <location>
        <begin position="257"/>
        <end position="278"/>
    </location>
</feature>
<feature type="transmembrane region" description="Helical" evidence="1">
    <location>
        <begin position="112"/>
        <end position="132"/>
    </location>
</feature>
<dbReference type="InterPro" id="IPR011701">
    <property type="entry name" value="MFS"/>
</dbReference>
<keyword evidence="3" id="KW-1185">Reference proteome</keyword>
<protein>
    <recommendedName>
        <fullName evidence="4">MFS transporter</fullName>
    </recommendedName>
</protein>
<keyword evidence="1" id="KW-0812">Transmembrane</keyword>
<dbReference type="PANTHER" id="PTHR23530">
    <property type="entry name" value="TRANSPORT PROTEIN-RELATED"/>
    <property type="match status" value="1"/>
</dbReference>
<dbReference type="CDD" id="cd06174">
    <property type="entry name" value="MFS"/>
    <property type="match status" value="1"/>
</dbReference>
<feature type="transmembrane region" description="Helical" evidence="1">
    <location>
        <begin position="84"/>
        <end position="106"/>
    </location>
</feature>
<evidence type="ECO:0000313" key="3">
    <source>
        <dbReference type="Proteomes" id="UP000597444"/>
    </source>
</evidence>
<sequence length="402" mass="43845">MSFFWRFVPSRELLRIPLLRWLVITRFSGDLFFYSTTMVLFEQQRGLNFTEMFLMEAILSGAILLADIPTSVWAEHIGYAKMMLIGRTIGLVGMGFFASAHGFWMFAVAETLGGIAIASVSGCESALIYTSLPPQKRSSQGSDAFALLSSASSASFFLGLLTGSFLGAYSPTLAVVASFAPALLAFVASLRLSHYAPATGVQEKKEAARVTQIVRIAWHTICTQPGLAFLSLLRWVAFAMTNSIFWYNQPYFQKAGIPIAFFGPLMAATMGLQLFLVLRSTTFQRILGTRSLLMCSCLLPGLCYILLTWLHTPLLTIGLVAGVVCFSAWQTPIIEQEVNKRISDTSRATTLSALSLIGMLGKSTVDPVIGHLGDIGLDRVSMGLGSMLLFLGIVAFLLIPRK</sequence>
<comment type="caution">
    <text evidence="2">The sequence shown here is derived from an EMBL/GenBank/DDBJ whole genome shotgun (WGS) entry which is preliminary data.</text>
</comment>
<evidence type="ECO:0000313" key="2">
    <source>
        <dbReference type="EMBL" id="GHO93726.1"/>
    </source>
</evidence>
<name>A0A8J3IQU8_9CHLR</name>
<dbReference type="Gene3D" id="1.20.1250.20">
    <property type="entry name" value="MFS general substrate transporter like domains"/>
    <property type="match status" value="1"/>
</dbReference>
<feature type="transmembrane region" description="Helical" evidence="1">
    <location>
        <begin position="213"/>
        <end position="237"/>
    </location>
</feature>
<evidence type="ECO:0000256" key="1">
    <source>
        <dbReference type="SAM" id="Phobius"/>
    </source>
</evidence>
<feature type="transmembrane region" description="Helical" evidence="1">
    <location>
        <begin position="144"/>
        <end position="166"/>
    </location>
</feature>
<dbReference type="AlphaFoldDB" id="A0A8J3IQU8"/>
<feature type="transmembrane region" description="Helical" evidence="1">
    <location>
        <begin position="172"/>
        <end position="192"/>
    </location>
</feature>
<dbReference type="EMBL" id="BNJK01000001">
    <property type="protein sequence ID" value="GHO93726.1"/>
    <property type="molecule type" value="Genomic_DNA"/>
</dbReference>
<feature type="transmembrane region" description="Helical" evidence="1">
    <location>
        <begin position="381"/>
        <end position="399"/>
    </location>
</feature>
<proteinExistence type="predicted"/>
<keyword evidence="1" id="KW-0472">Membrane</keyword>
<dbReference type="RefSeq" id="WP_220204498.1">
    <property type="nucleotide sequence ID" value="NZ_BNJK01000001.1"/>
</dbReference>
<keyword evidence="1" id="KW-1133">Transmembrane helix</keyword>
<dbReference type="GO" id="GO:0022857">
    <property type="term" value="F:transmembrane transporter activity"/>
    <property type="evidence" value="ECO:0007669"/>
    <property type="project" value="InterPro"/>
</dbReference>
<dbReference type="InterPro" id="IPR053160">
    <property type="entry name" value="MFS_DHA3_Transporter"/>
</dbReference>
<evidence type="ECO:0008006" key="4">
    <source>
        <dbReference type="Google" id="ProtNLM"/>
    </source>
</evidence>
<gene>
    <name evidence="2" type="ORF">KSF_037740</name>
</gene>
<feature type="transmembrane region" description="Helical" evidence="1">
    <location>
        <begin position="290"/>
        <end position="307"/>
    </location>
</feature>
<reference evidence="2" key="1">
    <citation type="submission" date="2020-10" db="EMBL/GenBank/DDBJ databases">
        <title>Taxonomic study of unclassified bacteria belonging to the class Ktedonobacteria.</title>
        <authorList>
            <person name="Yabe S."/>
            <person name="Wang C.M."/>
            <person name="Zheng Y."/>
            <person name="Sakai Y."/>
            <person name="Cavaletti L."/>
            <person name="Monciardini P."/>
            <person name="Donadio S."/>
        </authorList>
    </citation>
    <scope>NUCLEOTIDE SEQUENCE</scope>
    <source>
        <strain evidence="2">ID150040</strain>
    </source>
</reference>
<accession>A0A8J3IQU8</accession>
<dbReference type="Pfam" id="PF07690">
    <property type="entry name" value="MFS_1"/>
    <property type="match status" value="1"/>
</dbReference>
<dbReference type="InterPro" id="IPR036259">
    <property type="entry name" value="MFS_trans_sf"/>
</dbReference>
<dbReference type="Proteomes" id="UP000597444">
    <property type="component" value="Unassembled WGS sequence"/>
</dbReference>
<dbReference type="PANTHER" id="PTHR23530:SF1">
    <property type="entry name" value="PERMEASE, MAJOR FACILITATOR SUPERFAMILY-RELATED"/>
    <property type="match status" value="1"/>
</dbReference>
<organism evidence="2 3">
    <name type="scientific">Reticulibacter mediterranei</name>
    <dbReference type="NCBI Taxonomy" id="2778369"/>
    <lineage>
        <taxon>Bacteria</taxon>
        <taxon>Bacillati</taxon>
        <taxon>Chloroflexota</taxon>
        <taxon>Ktedonobacteria</taxon>
        <taxon>Ktedonobacterales</taxon>
        <taxon>Reticulibacteraceae</taxon>
        <taxon>Reticulibacter</taxon>
    </lineage>
</organism>
<dbReference type="SUPFAM" id="SSF103473">
    <property type="entry name" value="MFS general substrate transporter"/>
    <property type="match status" value="1"/>
</dbReference>